<feature type="chain" id="PRO_5043922301" evidence="1">
    <location>
        <begin position="29"/>
        <end position="87"/>
    </location>
</feature>
<name>A0AAV7X894_9NEOP</name>
<reference evidence="2" key="1">
    <citation type="submission" date="2022-12" db="EMBL/GenBank/DDBJ databases">
        <title>Chromosome-level genome assembly of the bean flower thrips Megalurothrips usitatus.</title>
        <authorList>
            <person name="Ma L."/>
            <person name="Liu Q."/>
            <person name="Li H."/>
            <person name="Cai W."/>
        </authorList>
    </citation>
    <scope>NUCLEOTIDE SEQUENCE</scope>
    <source>
        <strain evidence="2">Cailab_2022a</strain>
    </source>
</reference>
<evidence type="ECO:0000313" key="3">
    <source>
        <dbReference type="Proteomes" id="UP001075354"/>
    </source>
</evidence>
<sequence>MAPPPLLLPLLLLLSLCMSSERMPGVAAFPENRIIGNPQGSLACVSIASKCTGRDPYVECGGNRVCKSLGGCGWRCQGGLLDLTVAV</sequence>
<gene>
    <name evidence="2" type="ORF">ONE63_002765</name>
</gene>
<dbReference type="AlphaFoldDB" id="A0AAV7X894"/>
<dbReference type="EMBL" id="JAPTSV010000013">
    <property type="protein sequence ID" value="KAJ1521058.1"/>
    <property type="molecule type" value="Genomic_DNA"/>
</dbReference>
<keyword evidence="1" id="KW-0732">Signal</keyword>
<accession>A0AAV7X894</accession>
<keyword evidence="3" id="KW-1185">Reference proteome</keyword>
<protein>
    <submittedName>
        <fullName evidence="2">Uncharacterized protein</fullName>
    </submittedName>
</protein>
<evidence type="ECO:0000256" key="1">
    <source>
        <dbReference type="SAM" id="SignalP"/>
    </source>
</evidence>
<organism evidence="2 3">
    <name type="scientific">Megalurothrips usitatus</name>
    <name type="common">bean blossom thrips</name>
    <dbReference type="NCBI Taxonomy" id="439358"/>
    <lineage>
        <taxon>Eukaryota</taxon>
        <taxon>Metazoa</taxon>
        <taxon>Ecdysozoa</taxon>
        <taxon>Arthropoda</taxon>
        <taxon>Hexapoda</taxon>
        <taxon>Insecta</taxon>
        <taxon>Pterygota</taxon>
        <taxon>Neoptera</taxon>
        <taxon>Paraneoptera</taxon>
        <taxon>Thysanoptera</taxon>
        <taxon>Terebrantia</taxon>
        <taxon>Thripoidea</taxon>
        <taxon>Thripidae</taxon>
        <taxon>Megalurothrips</taxon>
    </lineage>
</organism>
<comment type="caution">
    <text evidence="2">The sequence shown here is derived from an EMBL/GenBank/DDBJ whole genome shotgun (WGS) entry which is preliminary data.</text>
</comment>
<evidence type="ECO:0000313" key="2">
    <source>
        <dbReference type="EMBL" id="KAJ1521058.1"/>
    </source>
</evidence>
<dbReference type="Proteomes" id="UP001075354">
    <property type="component" value="Chromosome 13"/>
</dbReference>
<proteinExistence type="predicted"/>
<feature type="signal peptide" evidence="1">
    <location>
        <begin position="1"/>
        <end position="28"/>
    </location>
</feature>